<dbReference type="PRINTS" id="PR00455">
    <property type="entry name" value="HTHTETR"/>
</dbReference>
<dbReference type="RefSeq" id="WP_189977843.1">
    <property type="nucleotide sequence ID" value="NZ_BMUL01000007.1"/>
</dbReference>
<reference evidence="4" key="1">
    <citation type="journal article" date="2014" name="Int. J. Syst. Evol. Microbiol.">
        <title>Complete genome sequence of Corynebacterium casei LMG S-19264T (=DSM 44701T), isolated from a smear-ripened cheese.</title>
        <authorList>
            <consortium name="US DOE Joint Genome Institute (JGI-PGF)"/>
            <person name="Walter F."/>
            <person name="Albersmeier A."/>
            <person name="Kalinowski J."/>
            <person name="Ruckert C."/>
        </authorList>
    </citation>
    <scope>NUCLEOTIDE SEQUENCE</scope>
    <source>
        <strain evidence="4">JCM 4518</strain>
    </source>
</reference>
<name>A0A918T374_9ACTN</name>
<dbReference type="SUPFAM" id="SSF48498">
    <property type="entry name" value="Tetracyclin repressor-like, C-terminal domain"/>
    <property type="match status" value="1"/>
</dbReference>
<dbReference type="Gene3D" id="1.10.357.10">
    <property type="entry name" value="Tetracycline Repressor, domain 2"/>
    <property type="match status" value="1"/>
</dbReference>
<gene>
    <name evidence="4" type="ORF">GCM10010305_32700</name>
</gene>
<dbReference type="InterPro" id="IPR009057">
    <property type="entry name" value="Homeodomain-like_sf"/>
</dbReference>
<feature type="DNA-binding region" description="H-T-H motif" evidence="2">
    <location>
        <begin position="32"/>
        <end position="51"/>
    </location>
</feature>
<feature type="domain" description="HTH tetR-type" evidence="3">
    <location>
        <begin position="9"/>
        <end position="69"/>
    </location>
</feature>
<proteinExistence type="predicted"/>
<evidence type="ECO:0000259" key="3">
    <source>
        <dbReference type="PROSITE" id="PS50977"/>
    </source>
</evidence>
<dbReference type="Proteomes" id="UP000644020">
    <property type="component" value="Unassembled WGS sequence"/>
</dbReference>
<evidence type="ECO:0000313" key="4">
    <source>
        <dbReference type="EMBL" id="GHA86306.1"/>
    </source>
</evidence>
<organism evidence="4 5">
    <name type="scientific">Streptomyces termitum</name>
    <dbReference type="NCBI Taxonomy" id="67368"/>
    <lineage>
        <taxon>Bacteria</taxon>
        <taxon>Bacillati</taxon>
        <taxon>Actinomycetota</taxon>
        <taxon>Actinomycetes</taxon>
        <taxon>Kitasatosporales</taxon>
        <taxon>Streptomycetaceae</taxon>
        <taxon>Streptomyces</taxon>
    </lineage>
</organism>
<dbReference type="Pfam" id="PF00440">
    <property type="entry name" value="TetR_N"/>
    <property type="match status" value="1"/>
</dbReference>
<dbReference type="InterPro" id="IPR050109">
    <property type="entry name" value="HTH-type_TetR-like_transc_reg"/>
</dbReference>
<dbReference type="SUPFAM" id="SSF46689">
    <property type="entry name" value="Homeodomain-like"/>
    <property type="match status" value="1"/>
</dbReference>
<keyword evidence="1 2" id="KW-0238">DNA-binding</keyword>
<dbReference type="PANTHER" id="PTHR30055:SF187">
    <property type="entry name" value="TRANSCRIPTIONAL REGULATORY PROTEIN"/>
    <property type="match status" value="1"/>
</dbReference>
<dbReference type="GO" id="GO:0000976">
    <property type="term" value="F:transcription cis-regulatory region binding"/>
    <property type="evidence" value="ECO:0007669"/>
    <property type="project" value="TreeGrafter"/>
</dbReference>
<dbReference type="PANTHER" id="PTHR30055">
    <property type="entry name" value="HTH-TYPE TRANSCRIPTIONAL REGULATOR RUTR"/>
    <property type="match status" value="1"/>
</dbReference>
<dbReference type="AlphaFoldDB" id="A0A918T374"/>
<dbReference type="InterPro" id="IPR036271">
    <property type="entry name" value="Tet_transcr_reg_TetR-rel_C_sf"/>
</dbReference>
<dbReference type="GO" id="GO:0003700">
    <property type="term" value="F:DNA-binding transcription factor activity"/>
    <property type="evidence" value="ECO:0007669"/>
    <property type="project" value="TreeGrafter"/>
</dbReference>
<accession>A0A918T374</accession>
<keyword evidence="5" id="KW-1185">Reference proteome</keyword>
<dbReference type="InterPro" id="IPR001647">
    <property type="entry name" value="HTH_TetR"/>
</dbReference>
<reference evidence="4" key="2">
    <citation type="submission" date="2020-09" db="EMBL/GenBank/DDBJ databases">
        <authorList>
            <person name="Sun Q."/>
            <person name="Ohkuma M."/>
        </authorList>
    </citation>
    <scope>NUCLEOTIDE SEQUENCE</scope>
    <source>
        <strain evidence="4">JCM 4518</strain>
    </source>
</reference>
<evidence type="ECO:0000256" key="2">
    <source>
        <dbReference type="PROSITE-ProRule" id="PRU00335"/>
    </source>
</evidence>
<comment type="caution">
    <text evidence="4">The sequence shown here is derived from an EMBL/GenBank/DDBJ whole genome shotgun (WGS) entry which is preliminary data.</text>
</comment>
<evidence type="ECO:0000256" key="1">
    <source>
        <dbReference type="ARBA" id="ARBA00023125"/>
    </source>
</evidence>
<evidence type="ECO:0000313" key="5">
    <source>
        <dbReference type="Proteomes" id="UP000644020"/>
    </source>
</evidence>
<sequence>MSRKQQRGEVTVERVLDAALDLYAREGEAGLTVSALTRASGVSTGSVYHHFGNLHGVVGALAARWLGHLLGELSEALTAHQEARPGIEAVVRTYLDFVRTEPAAARLLHSPFADREGEARAAEIRDNQEARISPMERWLNAHRAAGALVDLPTPVIEALVLGPVVALARRHLTLGDVDLEAAAHRLPDLVWRSVAP</sequence>
<dbReference type="EMBL" id="BMUL01000007">
    <property type="protein sequence ID" value="GHA86306.1"/>
    <property type="molecule type" value="Genomic_DNA"/>
</dbReference>
<dbReference type="PROSITE" id="PS50977">
    <property type="entry name" value="HTH_TETR_2"/>
    <property type="match status" value="1"/>
</dbReference>
<protein>
    <submittedName>
        <fullName evidence="4">TetR family transcriptional regulator</fullName>
    </submittedName>
</protein>